<evidence type="ECO:0000313" key="2">
    <source>
        <dbReference type="Proteomes" id="UP000289664"/>
    </source>
</evidence>
<protein>
    <submittedName>
        <fullName evidence="1">Uncharacterized protein</fullName>
    </submittedName>
</protein>
<dbReference type="KEGG" id="csci:HDCHBGLK_00620"/>
<gene>
    <name evidence="1" type="ORF">HDCHBGLK_00620</name>
</gene>
<dbReference type="eggNOG" id="COG4200">
    <property type="taxonomic scope" value="Bacteria"/>
</dbReference>
<dbReference type="Pfam" id="PF12730">
    <property type="entry name" value="ABC2_membrane_4"/>
    <property type="match status" value="1"/>
</dbReference>
<dbReference type="HOGENOM" id="CLU_1084752_0_0_9"/>
<accession>B0NFS1</accession>
<evidence type="ECO:0000313" key="1">
    <source>
        <dbReference type="EMBL" id="QBF73255.1"/>
    </source>
</evidence>
<dbReference type="EMBL" id="CP036170">
    <property type="protein sequence ID" value="QBF73255.1"/>
    <property type="molecule type" value="Genomic_DNA"/>
</dbReference>
<keyword evidence="2" id="KW-1185">Reference proteome</keyword>
<dbReference type="GeneID" id="62694850"/>
<dbReference type="Proteomes" id="UP000289664">
    <property type="component" value="Chromosome"/>
</dbReference>
<dbReference type="RefSeq" id="WP_004607389.1">
    <property type="nucleotide sequence ID" value="NZ_CP036170.1"/>
</dbReference>
<reference evidence="1 2" key="1">
    <citation type="journal article" date="2019" name="Appl. Environ. Microbiol.">
        <title>Clostridium scindens ATCC 35704: integration of nutritional requirements, the complete genome sequence, and global transcriptional responses to bile acids.</title>
        <authorList>
            <person name="Devendran S."/>
            <person name="Shrestha R."/>
            <person name="Alves J.M.P."/>
            <person name="Wolf P.G."/>
            <person name="Ly L."/>
            <person name="Hernandez A.G."/>
            <person name="Mendez-Garcia C."/>
            <person name="Inboden A."/>
            <person name="Wiley J."/>
            <person name="Paul O."/>
            <person name="Allen A."/>
            <person name="Springer E."/>
            <person name="Wright C.L."/>
            <person name="Fields C.J."/>
            <person name="Daniel S.L."/>
            <person name="Ridlon J.M."/>
        </authorList>
    </citation>
    <scope>NUCLEOTIDE SEQUENCE [LARGE SCALE GENOMIC DNA]</scope>
    <source>
        <strain evidence="1 2">ATCC 35704</strain>
    </source>
</reference>
<dbReference type="STRING" id="411468.CLOSCI_02316"/>
<name>B0NFS1_CLOS5</name>
<organism evidence="1 2">
    <name type="scientific">Clostridium scindens (strain ATCC 35704 / DSM 5676 / VPI 13733 / 19)</name>
    <dbReference type="NCBI Taxonomy" id="411468"/>
    <lineage>
        <taxon>Bacteria</taxon>
        <taxon>Bacillati</taxon>
        <taxon>Bacillota</taxon>
        <taxon>Clostridia</taxon>
        <taxon>Lachnospirales</taxon>
        <taxon>Lachnospiraceae</taxon>
    </lineage>
</organism>
<dbReference type="AlphaFoldDB" id="B0NFS1"/>
<proteinExistence type="predicted"/>
<dbReference type="OrthoDB" id="1910346at2"/>
<sequence length="232" mass="25309">MIGLEIKKIRRTGLIPALLAGGVFSAAFPVINLAVRTEMFTGRPGNPAAIVMDANWLTMAMANLCVIIIGACILYHIEHVNNGIQKMDALPVNPAVLFFDKGILLALILAVVFAIETAALYFCTWKWLDGGKQILVSLCKTMGYTYAYSLPSLVLMLLIACLLKNMWVSFGIGMIGMFAAQLFVQEKSMAYFPFLLPYSSTKSREMLIAAVIETIALLAAGSAAAYLRRRTS</sequence>